<evidence type="ECO:0000256" key="2">
    <source>
        <dbReference type="ARBA" id="ARBA00004556"/>
    </source>
</evidence>
<evidence type="ECO:0000256" key="17">
    <source>
        <dbReference type="ARBA" id="ARBA00069057"/>
    </source>
</evidence>
<dbReference type="SUPFAM" id="SSF56112">
    <property type="entry name" value="Protein kinase-like (PK-like)"/>
    <property type="match status" value="1"/>
</dbReference>
<keyword evidence="6" id="KW-0723">Serine/threonine-protein kinase</keyword>
<evidence type="ECO:0000256" key="7">
    <source>
        <dbReference type="ARBA" id="ARBA00022553"/>
    </source>
</evidence>
<evidence type="ECO:0000256" key="15">
    <source>
        <dbReference type="ARBA" id="ARBA00048329"/>
    </source>
</evidence>
<keyword evidence="12 19" id="KW-0067">ATP-binding</keyword>
<accession>A0AAW1DB74</accession>
<comment type="caution">
    <text evidence="22">The sequence shown here is derived from an EMBL/GenBank/DDBJ whole genome shotgun (WGS) entry which is preliminary data.</text>
</comment>
<keyword evidence="8" id="KW-0808">Transferase</keyword>
<dbReference type="SMART" id="SM00220">
    <property type="entry name" value="S_TKc"/>
    <property type="match status" value="1"/>
</dbReference>
<comment type="catalytic activity">
    <reaction evidence="15">
        <text>L-seryl-[protein] + ATP = O-phospho-L-seryl-[protein] + ADP + H(+)</text>
        <dbReference type="Rhea" id="RHEA:17989"/>
        <dbReference type="Rhea" id="RHEA-COMP:9863"/>
        <dbReference type="Rhea" id="RHEA-COMP:11604"/>
        <dbReference type="ChEBI" id="CHEBI:15378"/>
        <dbReference type="ChEBI" id="CHEBI:29999"/>
        <dbReference type="ChEBI" id="CHEBI:30616"/>
        <dbReference type="ChEBI" id="CHEBI:83421"/>
        <dbReference type="ChEBI" id="CHEBI:456216"/>
        <dbReference type="EC" id="2.7.11.25"/>
    </reaction>
</comment>
<evidence type="ECO:0000256" key="11">
    <source>
        <dbReference type="ARBA" id="ARBA00022777"/>
    </source>
</evidence>
<dbReference type="InterPro" id="IPR000719">
    <property type="entry name" value="Prot_kinase_dom"/>
</dbReference>
<evidence type="ECO:0000256" key="9">
    <source>
        <dbReference type="ARBA" id="ARBA00022723"/>
    </source>
</evidence>
<feature type="region of interest" description="Disordered" evidence="20">
    <location>
        <begin position="148"/>
        <end position="167"/>
    </location>
</feature>
<dbReference type="EMBL" id="JAPXFL010000004">
    <property type="protein sequence ID" value="KAK9507692.1"/>
    <property type="molecule type" value="Genomic_DNA"/>
</dbReference>
<dbReference type="GO" id="GO:0046872">
    <property type="term" value="F:metal ion binding"/>
    <property type="evidence" value="ECO:0007669"/>
    <property type="project" value="UniProtKB-KW"/>
</dbReference>
<evidence type="ECO:0000259" key="21">
    <source>
        <dbReference type="PROSITE" id="PS50011"/>
    </source>
</evidence>
<dbReference type="GO" id="GO:0048471">
    <property type="term" value="C:perinuclear region of cytoplasm"/>
    <property type="evidence" value="ECO:0007669"/>
    <property type="project" value="UniProtKB-SubCell"/>
</dbReference>
<dbReference type="InterPro" id="IPR008271">
    <property type="entry name" value="Ser/Thr_kinase_AS"/>
</dbReference>
<evidence type="ECO:0000313" key="23">
    <source>
        <dbReference type="Proteomes" id="UP001461498"/>
    </source>
</evidence>
<dbReference type="EC" id="2.7.11.25" evidence="4"/>
<gene>
    <name evidence="22" type="ORF">O3M35_007492</name>
</gene>
<keyword evidence="11" id="KW-0418">Kinase</keyword>
<evidence type="ECO:0000256" key="19">
    <source>
        <dbReference type="PROSITE-ProRule" id="PRU10141"/>
    </source>
</evidence>
<dbReference type="PROSITE" id="PS50011">
    <property type="entry name" value="PROTEIN_KINASE_DOM"/>
    <property type="match status" value="1"/>
</dbReference>
<keyword evidence="9" id="KW-0479">Metal-binding</keyword>
<feature type="region of interest" description="Disordered" evidence="20">
    <location>
        <begin position="57"/>
        <end position="78"/>
    </location>
</feature>
<evidence type="ECO:0000256" key="4">
    <source>
        <dbReference type="ARBA" id="ARBA00012406"/>
    </source>
</evidence>
<dbReference type="Gene3D" id="1.10.510.10">
    <property type="entry name" value="Transferase(Phosphotransferase) domain 1"/>
    <property type="match status" value="1"/>
</dbReference>
<evidence type="ECO:0000256" key="10">
    <source>
        <dbReference type="ARBA" id="ARBA00022741"/>
    </source>
</evidence>
<comment type="similarity">
    <text evidence="3">Belongs to the protein kinase superfamily. STE Ser/Thr protein kinase family. MAP kinase kinase kinase subfamily.</text>
</comment>
<organism evidence="22 23">
    <name type="scientific">Rhynocoris fuscipes</name>
    <dbReference type="NCBI Taxonomy" id="488301"/>
    <lineage>
        <taxon>Eukaryota</taxon>
        <taxon>Metazoa</taxon>
        <taxon>Ecdysozoa</taxon>
        <taxon>Arthropoda</taxon>
        <taxon>Hexapoda</taxon>
        <taxon>Insecta</taxon>
        <taxon>Pterygota</taxon>
        <taxon>Neoptera</taxon>
        <taxon>Paraneoptera</taxon>
        <taxon>Hemiptera</taxon>
        <taxon>Heteroptera</taxon>
        <taxon>Panheteroptera</taxon>
        <taxon>Cimicomorpha</taxon>
        <taxon>Reduviidae</taxon>
        <taxon>Harpactorinae</taxon>
        <taxon>Harpactorini</taxon>
        <taxon>Rhynocoris</taxon>
    </lineage>
</organism>
<dbReference type="GO" id="GO:0004709">
    <property type="term" value="F:MAP kinase kinase kinase activity"/>
    <property type="evidence" value="ECO:0007669"/>
    <property type="project" value="UniProtKB-EC"/>
</dbReference>
<evidence type="ECO:0000256" key="6">
    <source>
        <dbReference type="ARBA" id="ARBA00022527"/>
    </source>
</evidence>
<evidence type="ECO:0000256" key="3">
    <source>
        <dbReference type="ARBA" id="ARBA00006529"/>
    </source>
</evidence>
<feature type="binding site" evidence="19">
    <location>
        <position position="1053"/>
    </location>
    <ligand>
        <name>ATP</name>
        <dbReference type="ChEBI" id="CHEBI:30616"/>
    </ligand>
</feature>
<dbReference type="InterPro" id="IPR045801">
    <property type="entry name" value="MEKK4_N"/>
</dbReference>
<evidence type="ECO:0000256" key="20">
    <source>
        <dbReference type="SAM" id="MobiDB-lite"/>
    </source>
</evidence>
<comment type="subcellular location">
    <subcellularLocation>
        <location evidence="2">Cytoplasm</location>
        <location evidence="2">Perinuclear region</location>
    </subcellularLocation>
</comment>
<evidence type="ECO:0000256" key="14">
    <source>
        <dbReference type="ARBA" id="ARBA00047559"/>
    </source>
</evidence>
<dbReference type="PROSITE" id="PS00108">
    <property type="entry name" value="PROTEIN_KINASE_ST"/>
    <property type="match status" value="1"/>
</dbReference>
<dbReference type="FunFam" id="1.10.510.10:FF:000122">
    <property type="entry name" value="Mitogen-activated protein kinase kinase kinase 4"/>
    <property type="match status" value="1"/>
</dbReference>
<dbReference type="Pfam" id="PF00069">
    <property type="entry name" value="Pkinase"/>
    <property type="match status" value="1"/>
</dbReference>
<evidence type="ECO:0000313" key="22">
    <source>
        <dbReference type="EMBL" id="KAK9507692.1"/>
    </source>
</evidence>
<dbReference type="Proteomes" id="UP001461498">
    <property type="component" value="Unassembled WGS sequence"/>
</dbReference>
<feature type="domain" description="Protein kinase" evidence="21">
    <location>
        <begin position="1024"/>
        <end position="1285"/>
    </location>
</feature>
<evidence type="ECO:0000256" key="18">
    <source>
        <dbReference type="ARBA" id="ARBA00083883"/>
    </source>
</evidence>
<comment type="cofactor">
    <cofactor evidence="1">
        <name>Mg(2+)</name>
        <dbReference type="ChEBI" id="CHEBI:18420"/>
    </cofactor>
</comment>
<dbReference type="InterPro" id="IPR050538">
    <property type="entry name" value="MAP_kinase_kinase_kinase"/>
</dbReference>
<dbReference type="Pfam" id="PF19431">
    <property type="entry name" value="MEKK4_N"/>
    <property type="match status" value="2"/>
</dbReference>
<sequence length="1312" mass="151560">MSLHSWLSHSVFECLRSSNVALVLFDYIKYIRIFNVIFIYFKMKNIMSILNHAADSSTEDDRNGISEDSQQSPTTEEDSVDAFMRDFEKLSTTPPRTRILRRDRSKEQARCKHGSRKYYGYRQERFLRKVISGGRRYINNQLSLLNPVDTDTEPDNKKRVSKRKMQRLRGSERDLKLDMDAGDSVISSDEGSDMLPTFKVESSNRFLSLSCKLVKTAIHNWRTSLPENGRTRAEFHDNFAELIKSGNNEKDKICRRQLSREEHLWQTELKDMIWLELQAWRADKTPTEQDNYLCVVRQSIPQLLTEILNYRFEKKPERLSAQSGDSGIQLTSDSDIMCNGCLSLFCPTCMEHENTALHEVEDLLHRLEKAEALFPSSKAFGNHFPLYKSTDFSGRVKAMCLWYNIMRHHRLKLLILGRQLLSYAEGNDPDKGAYSSDSPGFRFRDWDFYNIQPLQSLGRYFQSIDSGDTRTYRKFIEDVLKVRGLRKALFFLEHLYLKVLRKGRIALEPPRFDEHTNDDEYELRRYGYWSPESQSINLPSFRPAFLFISRIPIDVIHEFLSMRLETKLEKPSALSIRQLIKELKEGLKLAVLNRKRYLDHCEIALCDSDEETRNKYKSDIVNFDESVFGVFNLYLNYLQQWVYMTEREKHQKNILEEEWKFISCTAPSIPKGEAVASSVFCDIASSMLLSISSQMKNTVDTLKKEYSDCLDDSSLNSFPRQIALVLCRELQSLFHETRERTFRVMSLTKTLTKYLESVLEEKVDDPPCTRFPDSLDKLKDAVSETCTSLREIALLVAEIILAPYIEDNENPAGQSRCREVIHQIYKFSFDYQKEAMRFTGDKCLVARTMIEFAQQWIKFVINHCEKGRGVRPRWASYGLDFLVTVTDTKFTTFLTEKEFESFRNDIEACVSHIMGAPQATTTWSHSYIPRSSSPSPSVSYHKLSFSSNELTPSPNEKDSYKFLHFDPSSEIRNKQERIVAAVQELDARLDAKLREQELIGNIVIISAPNVERNYIRPRTVNFPWQRGIKIGHGRFGKVYTAVNTDTGELMAMKEISLQPNDIRTIRKVGLEFKIFEGIVHDHLIRYYGAEVHREELLIFMELCTEGTLESLVAATESGLPEGIVRRYTNQLVSAISTLHNHSIVHRDIKTANIFLTAEGNCLKLGDFGSAVKIRAHTTAPGELKGFVGTQAYMAPEVFMKSNTSGHGRAADIWSLGCVVIEMISGERPWHEFDSNYQIMFKVGMGEIPEIPTNISEEGHNFIMKCIQHNPKNRATTLQLRQHTFLKVDSEEECFSFNMPSVLEDYLKLGIKR</sequence>
<dbReference type="PANTHER" id="PTHR48016">
    <property type="entry name" value="MAP KINASE KINASE KINASE SSK2-RELATED-RELATED"/>
    <property type="match status" value="1"/>
</dbReference>
<comment type="catalytic activity">
    <reaction evidence="14">
        <text>L-threonyl-[protein] + ATP = O-phospho-L-threonyl-[protein] + ADP + H(+)</text>
        <dbReference type="Rhea" id="RHEA:46608"/>
        <dbReference type="Rhea" id="RHEA-COMP:11060"/>
        <dbReference type="Rhea" id="RHEA-COMP:11605"/>
        <dbReference type="ChEBI" id="CHEBI:15378"/>
        <dbReference type="ChEBI" id="CHEBI:30013"/>
        <dbReference type="ChEBI" id="CHEBI:30616"/>
        <dbReference type="ChEBI" id="CHEBI:61977"/>
        <dbReference type="ChEBI" id="CHEBI:456216"/>
        <dbReference type="EC" id="2.7.11.25"/>
    </reaction>
</comment>
<evidence type="ECO:0000256" key="1">
    <source>
        <dbReference type="ARBA" id="ARBA00001946"/>
    </source>
</evidence>
<evidence type="ECO:0000256" key="16">
    <source>
        <dbReference type="ARBA" id="ARBA00060115"/>
    </source>
</evidence>
<evidence type="ECO:0000256" key="5">
    <source>
        <dbReference type="ARBA" id="ARBA00022490"/>
    </source>
</evidence>
<dbReference type="InterPro" id="IPR017441">
    <property type="entry name" value="Protein_kinase_ATP_BS"/>
</dbReference>
<dbReference type="InterPro" id="IPR011009">
    <property type="entry name" value="Kinase-like_dom_sf"/>
</dbReference>
<keyword evidence="7" id="KW-0597">Phosphoprotein</keyword>
<keyword evidence="23" id="KW-1185">Reference proteome</keyword>
<evidence type="ECO:0000256" key="8">
    <source>
        <dbReference type="ARBA" id="ARBA00022679"/>
    </source>
</evidence>
<comment type="function">
    <text evidence="16">Component of a protein kinase signal transduction cascade. Activates the CSBP2, P38 and JNK MAPK pathways, but not the ERK pathway. Specifically phosphorylates and activates MAP2K4 and MAP2K6.</text>
</comment>
<keyword evidence="13" id="KW-0460">Magnesium</keyword>
<keyword evidence="10 19" id="KW-0547">Nucleotide-binding</keyword>
<dbReference type="PROSITE" id="PS00107">
    <property type="entry name" value="PROTEIN_KINASE_ATP"/>
    <property type="match status" value="1"/>
</dbReference>
<keyword evidence="5" id="KW-0963">Cytoplasm</keyword>
<name>A0AAW1DB74_9HEMI</name>
<reference evidence="22 23" key="1">
    <citation type="submission" date="2022-12" db="EMBL/GenBank/DDBJ databases">
        <title>Chromosome-level genome assembly of true bugs.</title>
        <authorList>
            <person name="Ma L."/>
            <person name="Li H."/>
        </authorList>
    </citation>
    <scope>NUCLEOTIDE SEQUENCE [LARGE SCALE GENOMIC DNA]</scope>
    <source>
        <strain evidence="22">Lab_2022b</strain>
    </source>
</reference>
<dbReference type="PANTHER" id="PTHR48016:SF32">
    <property type="entry name" value="MITOGEN-ACTIVATED PROTEIN KINASE KINASE KINASE 4"/>
    <property type="match status" value="1"/>
</dbReference>
<evidence type="ECO:0000256" key="13">
    <source>
        <dbReference type="ARBA" id="ARBA00022842"/>
    </source>
</evidence>
<dbReference type="GO" id="GO:0005524">
    <property type="term" value="F:ATP binding"/>
    <property type="evidence" value="ECO:0007669"/>
    <property type="project" value="UniProtKB-UniRule"/>
</dbReference>
<proteinExistence type="inferred from homology"/>
<protein>
    <recommendedName>
        <fullName evidence="17">Mitogen-activated protein kinase kinase kinase 4</fullName>
        <ecNumber evidence="4">2.7.11.25</ecNumber>
    </recommendedName>
    <alternativeName>
        <fullName evidence="18">MAPK/ERK kinase kinase 4</fullName>
    </alternativeName>
</protein>
<evidence type="ECO:0000256" key="12">
    <source>
        <dbReference type="ARBA" id="ARBA00022840"/>
    </source>
</evidence>